<gene>
    <name evidence="3" type="ORF">JOF43_001873</name>
</gene>
<feature type="domain" description="Xylose isomerase-like TIM barrel" evidence="2">
    <location>
        <begin position="23"/>
        <end position="316"/>
    </location>
</feature>
<dbReference type="SUPFAM" id="SSF51658">
    <property type="entry name" value="Xylose isomerase-like"/>
    <property type="match status" value="1"/>
</dbReference>
<dbReference type="InterPro" id="IPR013022">
    <property type="entry name" value="Xyl_isomerase-like_TIM-brl"/>
</dbReference>
<keyword evidence="4" id="KW-1185">Reference proteome</keyword>
<dbReference type="InterPro" id="IPR036237">
    <property type="entry name" value="Xyl_isomerase-like_sf"/>
</dbReference>
<dbReference type="RefSeq" id="WP_209901445.1">
    <property type="nucleotide sequence ID" value="NZ_BAAAJW010000010.1"/>
</dbReference>
<name>A0ABS4X0K8_9MICO</name>
<dbReference type="GO" id="GO:0016853">
    <property type="term" value="F:isomerase activity"/>
    <property type="evidence" value="ECO:0007669"/>
    <property type="project" value="UniProtKB-KW"/>
</dbReference>
<organism evidence="3 4">
    <name type="scientific">Brachybacterium sacelli</name>
    <dbReference type="NCBI Taxonomy" id="173364"/>
    <lineage>
        <taxon>Bacteria</taxon>
        <taxon>Bacillati</taxon>
        <taxon>Actinomycetota</taxon>
        <taxon>Actinomycetes</taxon>
        <taxon>Micrococcales</taxon>
        <taxon>Dermabacteraceae</taxon>
        <taxon>Brachybacterium</taxon>
    </lineage>
</organism>
<protein>
    <submittedName>
        <fullName evidence="3">Sugar phosphate isomerase/epimerase</fullName>
    </submittedName>
</protein>
<dbReference type="Gene3D" id="3.20.20.150">
    <property type="entry name" value="Divalent-metal-dependent TIM barrel enzymes"/>
    <property type="match status" value="1"/>
</dbReference>
<accession>A0ABS4X0K8</accession>
<keyword evidence="1" id="KW-0119">Carbohydrate metabolism</keyword>
<comment type="caution">
    <text evidence="3">The sequence shown here is derived from an EMBL/GenBank/DDBJ whole genome shotgun (WGS) entry which is preliminary data.</text>
</comment>
<dbReference type="PANTHER" id="PTHR12110:SF21">
    <property type="entry name" value="XYLOSE ISOMERASE-LIKE TIM BARREL DOMAIN-CONTAINING PROTEIN"/>
    <property type="match status" value="1"/>
</dbReference>
<evidence type="ECO:0000259" key="2">
    <source>
        <dbReference type="Pfam" id="PF01261"/>
    </source>
</evidence>
<dbReference type="PANTHER" id="PTHR12110">
    <property type="entry name" value="HYDROXYPYRUVATE ISOMERASE"/>
    <property type="match status" value="1"/>
</dbReference>
<dbReference type="Pfam" id="PF01261">
    <property type="entry name" value="AP_endonuc_2"/>
    <property type="match status" value="1"/>
</dbReference>
<dbReference type="EMBL" id="JAGIOD010000001">
    <property type="protein sequence ID" value="MBP2381916.1"/>
    <property type="molecule type" value="Genomic_DNA"/>
</dbReference>
<keyword evidence="3" id="KW-0413">Isomerase</keyword>
<evidence type="ECO:0000313" key="3">
    <source>
        <dbReference type="EMBL" id="MBP2381916.1"/>
    </source>
</evidence>
<dbReference type="InterPro" id="IPR050312">
    <property type="entry name" value="IolE/XylAMocC-like"/>
</dbReference>
<proteinExistence type="predicted"/>
<sequence length="337" mass="38182">MARPITLFTGQWADMPFEELAQRAGEWGYDGLEIACWGDHLDPNRAATDDDYVAQKKEVLEKHGLQVFAISNHLKGQAVCDDPIDQRHRDMLPDSVWGDGDPEGVRQRAAEELKNTARAAKRLGVKTVTGFTGSAIWKYVAMFPPVSDELIEAGYQDFADRWNPIMDVFDEEGVRFALEVHPSEIAYDYWTTKKTLEVIDRDSFGLNWDPSHMVWQQLDPVGFLLDFSNKIFHVHCKDTKVRVGNGRNGRLSSHLPWADPRRGWDFISTGHGDVPWENAFRALNHIGYDGPLSVEWEDAGMDRLVGAPEALEFVRKMSKYEPSEAAFDAAFSTHRGQ</sequence>
<evidence type="ECO:0000313" key="4">
    <source>
        <dbReference type="Proteomes" id="UP001519290"/>
    </source>
</evidence>
<dbReference type="Proteomes" id="UP001519290">
    <property type="component" value="Unassembled WGS sequence"/>
</dbReference>
<reference evidence="3 4" key="1">
    <citation type="submission" date="2021-03" db="EMBL/GenBank/DDBJ databases">
        <title>Sequencing the genomes of 1000 actinobacteria strains.</title>
        <authorList>
            <person name="Klenk H.-P."/>
        </authorList>
    </citation>
    <scope>NUCLEOTIDE SEQUENCE [LARGE SCALE GENOMIC DNA]</scope>
    <source>
        <strain evidence="3 4">DSM 14566</strain>
    </source>
</reference>
<evidence type="ECO:0000256" key="1">
    <source>
        <dbReference type="ARBA" id="ARBA00023277"/>
    </source>
</evidence>